<name>A0A2M9C7J3_9FLAO</name>
<gene>
    <name evidence="1" type="ORF">CLV73_0798</name>
</gene>
<comment type="caution">
    <text evidence="1">The sequence shown here is derived from an EMBL/GenBank/DDBJ whole genome shotgun (WGS) entry which is preliminary data.</text>
</comment>
<dbReference type="EMBL" id="PGFD01000001">
    <property type="protein sequence ID" value="PJJ66805.1"/>
    <property type="molecule type" value="Genomic_DNA"/>
</dbReference>
<dbReference type="OrthoDB" id="1113003at2"/>
<proteinExistence type="predicted"/>
<evidence type="ECO:0000313" key="2">
    <source>
        <dbReference type="Proteomes" id="UP000228740"/>
    </source>
</evidence>
<reference evidence="1 2" key="1">
    <citation type="submission" date="2017-11" db="EMBL/GenBank/DDBJ databases">
        <title>Genomic Encyclopedia of Archaeal and Bacterial Type Strains, Phase II (KMG-II): From Individual Species to Whole Genera.</title>
        <authorList>
            <person name="Goeker M."/>
        </authorList>
    </citation>
    <scope>NUCLEOTIDE SEQUENCE [LARGE SCALE GENOMIC DNA]</scope>
    <source>
        <strain evidence="1 2">DSM 27617</strain>
    </source>
</reference>
<dbReference type="AlphaFoldDB" id="A0A2M9C7J3"/>
<evidence type="ECO:0000313" key="1">
    <source>
        <dbReference type="EMBL" id="PJJ66805.1"/>
    </source>
</evidence>
<keyword evidence="2" id="KW-1185">Reference proteome</keyword>
<organism evidence="1 2">
    <name type="scientific">Chryseobacterium geocarposphaerae</name>
    <dbReference type="NCBI Taxonomy" id="1416776"/>
    <lineage>
        <taxon>Bacteria</taxon>
        <taxon>Pseudomonadati</taxon>
        <taxon>Bacteroidota</taxon>
        <taxon>Flavobacteriia</taxon>
        <taxon>Flavobacteriales</taxon>
        <taxon>Weeksellaceae</taxon>
        <taxon>Chryseobacterium group</taxon>
        <taxon>Chryseobacterium</taxon>
    </lineage>
</organism>
<dbReference type="Proteomes" id="UP000228740">
    <property type="component" value="Unassembled WGS sequence"/>
</dbReference>
<dbReference type="RefSeq" id="WP_100375558.1">
    <property type="nucleotide sequence ID" value="NZ_PGFD01000001.1"/>
</dbReference>
<accession>A0A2M9C7J3</accession>
<protein>
    <recommendedName>
        <fullName evidence="3">Acetyltransferase (GNAT) family protein</fullName>
    </recommendedName>
</protein>
<evidence type="ECO:0008006" key="3">
    <source>
        <dbReference type="Google" id="ProtNLM"/>
    </source>
</evidence>
<sequence>MIRKLKYESIDFDKYTQCLENSEQKNWHAKKEILDELSGNWEILVYKDYEAVLPVPLVKKMGIRLVIMPLFCQQLGVFSSSDNPEINDQFLKALKKNYKILYYSFNQYNLFSSDTEKRKNYIIPISDYEILRRKKYFKGRKSTVKCAQHLTYHEIELNAAHISFIENNFKGLSKISDIKKFKDYLNFLDTNNSLKLCAAYLDQQLINIAVLVSEKDEFSLLALINDEAYKKEDGASFLIDKILSHYIHEKSFNFMGSNIRGIEIFFKSFGAELYDYSFIQSKILKKFL</sequence>